<dbReference type="AlphaFoldDB" id="A0A4Q9HG53"/>
<evidence type="ECO:0000256" key="4">
    <source>
        <dbReference type="ARBA" id="ARBA00022989"/>
    </source>
</evidence>
<gene>
    <name evidence="7" type="ORF">EYS08_08245</name>
</gene>
<proteinExistence type="predicted"/>
<sequence length="514" mass="58030">MPATTPKIGDNKRIAKNTMMLYFRMLLTMGVSLYTSRVVLNTLGVSDYGIYNLAGGVTAMFAFLNSSMSGATSRFLTFELGLNDVAKLKKTFSAALTIHLLIAAAIFFLGETVGLWFLENKLIIPVDRMSTARWVYQLSILSTMVTITQVPYNATIIAHERMNVYAYVEILNCFLKLGIVYLLVIGHFDKLLLYAVLVLCISIIIALIYRIYCVKNFPESKYKWGWDKEIIYPMLSFSGWNMYGTMAYTVKTQGVNILLNLFFGVIVNAAYGVATQAQNAVQSFSNNFLTAVNPQIVKHYAQGEIEKMQNLVINASKLSFLLLFLISFPLIVENHFILNLWLKKVPDYAVDFCRLNLISGLMTGMFTVLTYAIFATGKIKSFSIISGTIYVMVLPISYFLLKNGFSPIIPFIINIVLLFIGYMNNIRILNKLIPKFSISKFFINVVFSCIVTITLASLLPMYFHFSLNEGWVRLILVGVTSVLSTLLFGYFIVLDADMRSKLTNMFLSRIKKTH</sequence>
<keyword evidence="3 6" id="KW-0812">Transmembrane</keyword>
<feature type="transmembrane region" description="Helical" evidence="6">
    <location>
        <begin position="92"/>
        <end position="118"/>
    </location>
</feature>
<dbReference type="InterPro" id="IPR050833">
    <property type="entry name" value="Poly_Biosynth_Transport"/>
</dbReference>
<dbReference type="Pfam" id="PF01943">
    <property type="entry name" value="Polysacc_synt"/>
    <property type="match status" value="1"/>
</dbReference>
<accession>A0A4Q9HG53</accession>
<feature type="transmembrane region" description="Helical" evidence="6">
    <location>
        <begin position="255"/>
        <end position="274"/>
    </location>
</feature>
<evidence type="ECO:0000313" key="7">
    <source>
        <dbReference type="EMBL" id="TBO43322.1"/>
    </source>
</evidence>
<name>A0A4Q9HG53_9SPHI</name>
<dbReference type="OrthoDB" id="5365632at2"/>
<dbReference type="Proteomes" id="UP000291819">
    <property type="component" value="Unassembled WGS sequence"/>
</dbReference>
<keyword evidence="5 6" id="KW-0472">Membrane</keyword>
<dbReference type="InterPro" id="IPR002797">
    <property type="entry name" value="Polysacc_synth"/>
</dbReference>
<evidence type="ECO:0000256" key="6">
    <source>
        <dbReference type="SAM" id="Phobius"/>
    </source>
</evidence>
<dbReference type="EMBL" id="SIXF01000005">
    <property type="protein sequence ID" value="TBO43322.1"/>
    <property type="molecule type" value="Genomic_DNA"/>
</dbReference>
<protein>
    <submittedName>
        <fullName evidence="7">Polysaccharide biosynthesis protein</fullName>
    </submittedName>
</protein>
<reference evidence="7 8" key="1">
    <citation type="submission" date="2019-02" db="EMBL/GenBank/DDBJ databases">
        <title>Pedobacter kyonggii whole genome sequence analysis.</title>
        <authorList>
            <person name="Dahal R.H."/>
        </authorList>
    </citation>
    <scope>NUCLEOTIDE SEQUENCE [LARGE SCALE GENOMIC DNA]</scope>
    <source>
        <strain evidence="7 8">K-4-11-1</strain>
    </source>
</reference>
<dbReference type="PANTHER" id="PTHR30250:SF26">
    <property type="entry name" value="PSMA PROTEIN"/>
    <property type="match status" value="1"/>
</dbReference>
<evidence type="ECO:0000256" key="3">
    <source>
        <dbReference type="ARBA" id="ARBA00022692"/>
    </source>
</evidence>
<dbReference type="PANTHER" id="PTHR30250">
    <property type="entry name" value="PST FAMILY PREDICTED COLANIC ACID TRANSPORTER"/>
    <property type="match status" value="1"/>
</dbReference>
<feature type="transmembrane region" description="Helical" evidence="6">
    <location>
        <begin position="407"/>
        <end position="429"/>
    </location>
</feature>
<keyword evidence="8" id="KW-1185">Reference proteome</keyword>
<comment type="caution">
    <text evidence="7">The sequence shown here is derived from an EMBL/GenBank/DDBJ whole genome shotgun (WGS) entry which is preliminary data.</text>
</comment>
<feature type="transmembrane region" description="Helical" evidence="6">
    <location>
        <begin position="471"/>
        <end position="493"/>
    </location>
</feature>
<feature type="transmembrane region" description="Helical" evidence="6">
    <location>
        <begin position="357"/>
        <end position="375"/>
    </location>
</feature>
<feature type="transmembrane region" description="Helical" evidence="6">
    <location>
        <begin position="134"/>
        <end position="152"/>
    </location>
</feature>
<evidence type="ECO:0000256" key="2">
    <source>
        <dbReference type="ARBA" id="ARBA00022475"/>
    </source>
</evidence>
<evidence type="ECO:0000256" key="5">
    <source>
        <dbReference type="ARBA" id="ARBA00023136"/>
    </source>
</evidence>
<comment type="subcellular location">
    <subcellularLocation>
        <location evidence="1">Cell membrane</location>
        <topology evidence="1">Multi-pass membrane protein</topology>
    </subcellularLocation>
</comment>
<dbReference type="GO" id="GO:0005886">
    <property type="term" value="C:plasma membrane"/>
    <property type="evidence" value="ECO:0007669"/>
    <property type="project" value="UniProtKB-SubCell"/>
</dbReference>
<feature type="transmembrane region" description="Helical" evidence="6">
    <location>
        <begin position="49"/>
        <end position="71"/>
    </location>
</feature>
<organism evidence="7 8">
    <name type="scientific">Pedobacter kyonggii</name>
    <dbReference type="NCBI Taxonomy" id="1926871"/>
    <lineage>
        <taxon>Bacteria</taxon>
        <taxon>Pseudomonadati</taxon>
        <taxon>Bacteroidota</taxon>
        <taxon>Sphingobacteriia</taxon>
        <taxon>Sphingobacteriales</taxon>
        <taxon>Sphingobacteriaceae</taxon>
        <taxon>Pedobacter</taxon>
    </lineage>
</organism>
<keyword evidence="4 6" id="KW-1133">Transmembrane helix</keyword>
<dbReference type="RefSeq" id="WP_131029566.1">
    <property type="nucleotide sequence ID" value="NZ_SIXF01000005.1"/>
</dbReference>
<feature type="transmembrane region" description="Helical" evidence="6">
    <location>
        <begin position="164"/>
        <end position="185"/>
    </location>
</feature>
<feature type="transmembrane region" description="Helical" evidence="6">
    <location>
        <begin position="318"/>
        <end position="337"/>
    </location>
</feature>
<feature type="transmembrane region" description="Helical" evidence="6">
    <location>
        <begin position="21"/>
        <end position="43"/>
    </location>
</feature>
<evidence type="ECO:0000256" key="1">
    <source>
        <dbReference type="ARBA" id="ARBA00004651"/>
    </source>
</evidence>
<evidence type="ECO:0000313" key="8">
    <source>
        <dbReference type="Proteomes" id="UP000291819"/>
    </source>
</evidence>
<feature type="transmembrane region" description="Helical" evidence="6">
    <location>
        <begin position="191"/>
        <end position="209"/>
    </location>
</feature>
<feature type="transmembrane region" description="Helical" evidence="6">
    <location>
        <begin position="441"/>
        <end position="465"/>
    </location>
</feature>
<keyword evidence="2" id="KW-1003">Cell membrane</keyword>